<dbReference type="PANTHER" id="PTHR33778:SF1">
    <property type="entry name" value="MAGNESIUM TRANSPORTER YHID-RELATED"/>
    <property type="match status" value="1"/>
</dbReference>
<dbReference type="InterPro" id="IPR003416">
    <property type="entry name" value="MgtC/SapB/SrpB/YhiD_fam"/>
</dbReference>
<dbReference type="Pfam" id="PF02308">
    <property type="entry name" value="MgtC"/>
    <property type="match status" value="1"/>
</dbReference>
<comment type="subcellular location">
    <subcellularLocation>
        <location evidence="1">Cell membrane</location>
        <topology evidence="1">Multi-pass membrane protein</topology>
    </subcellularLocation>
</comment>
<dbReference type="EMBL" id="JAQNDO010000001">
    <property type="protein sequence ID" value="MDC0740084.1"/>
    <property type="molecule type" value="Genomic_DNA"/>
</dbReference>
<evidence type="ECO:0000256" key="2">
    <source>
        <dbReference type="ARBA" id="ARBA00009298"/>
    </source>
</evidence>
<comment type="caution">
    <text evidence="9">The sequence shown here is derived from an EMBL/GenBank/DDBJ whole genome shotgun (WGS) entry which is preliminary data.</text>
</comment>
<dbReference type="PANTHER" id="PTHR33778">
    <property type="entry name" value="PROTEIN MGTC"/>
    <property type="match status" value="1"/>
</dbReference>
<organism evidence="9 10">
    <name type="scientific">Polyangium mundeleinium</name>
    <dbReference type="NCBI Taxonomy" id="2995306"/>
    <lineage>
        <taxon>Bacteria</taxon>
        <taxon>Pseudomonadati</taxon>
        <taxon>Myxococcota</taxon>
        <taxon>Polyangia</taxon>
        <taxon>Polyangiales</taxon>
        <taxon>Polyangiaceae</taxon>
        <taxon>Polyangium</taxon>
    </lineage>
</organism>
<evidence type="ECO:0000256" key="4">
    <source>
        <dbReference type="ARBA" id="ARBA00022692"/>
    </source>
</evidence>
<evidence type="ECO:0000256" key="6">
    <source>
        <dbReference type="ARBA" id="ARBA00023136"/>
    </source>
</evidence>
<feature type="transmembrane region" description="Helical" evidence="7">
    <location>
        <begin position="106"/>
        <end position="133"/>
    </location>
</feature>
<evidence type="ECO:0000259" key="8">
    <source>
        <dbReference type="Pfam" id="PF02308"/>
    </source>
</evidence>
<gene>
    <name evidence="9" type="ORF">POL67_01925</name>
</gene>
<reference evidence="9 10" key="1">
    <citation type="submission" date="2022-11" db="EMBL/GenBank/DDBJ databases">
        <title>Minimal conservation of predation-associated metabolite biosynthetic gene clusters underscores biosynthetic potential of Myxococcota including descriptions for ten novel species: Archangium lansinium sp. nov., Myxococcus landrumus sp. nov., Nannocystis bai.</title>
        <authorList>
            <person name="Ahearne A."/>
            <person name="Stevens C."/>
            <person name="Dowd S."/>
        </authorList>
    </citation>
    <scope>NUCLEOTIDE SEQUENCE [LARGE SCALE GENOMIC DNA]</scope>
    <source>
        <strain evidence="9 10">RJM3</strain>
    </source>
</reference>
<evidence type="ECO:0000256" key="5">
    <source>
        <dbReference type="ARBA" id="ARBA00022989"/>
    </source>
</evidence>
<accession>A0ABT5EFJ6</accession>
<proteinExistence type="inferred from homology"/>
<evidence type="ECO:0000256" key="1">
    <source>
        <dbReference type="ARBA" id="ARBA00004651"/>
    </source>
</evidence>
<keyword evidence="5 7" id="KW-1133">Transmembrane helix</keyword>
<keyword evidence="4 7" id="KW-0812">Transmembrane</keyword>
<dbReference type="RefSeq" id="WP_271914961.1">
    <property type="nucleotide sequence ID" value="NZ_JAQNDO010000001.1"/>
</dbReference>
<dbReference type="Proteomes" id="UP001221411">
    <property type="component" value="Unassembled WGS sequence"/>
</dbReference>
<feature type="domain" description="MgtC/SapB/SrpB/YhiD N-terminal" evidence="8">
    <location>
        <begin position="12"/>
        <end position="141"/>
    </location>
</feature>
<feature type="transmembrane region" description="Helical" evidence="7">
    <location>
        <begin position="38"/>
        <end position="61"/>
    </location>
</feature>
<dbReference type="PRINTS" id="PR01837">
    <property type="entry name" value="MGTCSAPBPROT"/>
</dbReference>
<name>A0ABT5EFJ6_9BACT</name>
<evidence type="ECO:0000313" key="9">
    <source>
        <dbReference type="EMBL" id="MDC0740084.1"/>
    </source>
</evidence>
<evidence type="ECO:0000313" key="10">
    <source>
        <dbReference type="Proteomes" id="UP001221411"/>
    </source>
</evidence>
<comment type="similarity">
    <text evidence="2">Belongs to the MgtC/SapB family.</text>
</comment>
<dbReference type="InterPro" id="IPR049177">
    <property type="entry name" value="MgtC_SapB_SrpB_YhiD_N"/>
</dbReference>
<keyword evidence="10" id="KW-1185">Reference proteome</keyword>
<protein>
    <submittedName>
        <fullName evidence="9">MgtC/SapB family protein</fullName>
    </submittedName>
</protein>
<keyword evidence="6 7" id="KW-0472">Membrane</keyword>
<evidence type="ECO:0000256" key="3">
    <source>
        <dbReference type="ARBA" id="ARBA00022475"/>
    </source>
</evidence>
<sequence>MISHVQMITRIAVGTALGGVIGYERDRHGKRAGLRTHLLVATASATFMIVSAHFVYFQGYAEGQLVEVDGSRIAASVVSGIGFLAGGAILRTGLTIQGLTTAAGLWLVTAIGLCAGAGMMVEAALVTAIGVVVQTVVRRLEGKGNLLVRRRVSVVLAEDSKQLDDVEALLKELRGVVFNIEYERRLDEKRRISIAFDVGFPPSLRVGDLIERLERVKDVRRVQVENTH</sequence>
<feature type="transmembrane region" description="Helical" evidence="7">
    <location>
        <begin position="73"/>
        <end position="94"/>
    </location>
</feature>
<evidence type="ECO:0000256" key="7">
    <source>
        <dbReference type="SAM" id="Phobius"/>
    </source>
</evidence>
<keyword evidence="3" id="KW-1003">Cell membrane</keyword>